<keyword evidence="5" id="KW-0812">Transmembrane</keyword>
<keyword evidence="8" id="KW-1185">Reference proteome</keyword>
<dbReference type="InterPro" id="IPR011712">
    <property type="entry name" value="Sig_transdc_His_kin_sub3_dim/P"/>
</dbReference>
<evidence type="ECO:0000313" key="7">
    <source>
        <dbReference type="EMBL" id="MDR7293910.1"/>
    </source>
</evidence>
<dbReference type="GO" id="GO:0004673">
    <property type="term" value="F:protein histidine kinase activity"/>
    <property type="evidence" value="ECO:0007669"/>
    <property type="project" value="UniProtKB-EC"/>
</dbReference>
<keyword evidence="3" id="KW-0902">Two-component regulatory system</keyword>
<evidence type="ECO:0000256" key="2">
    <source>
        <dbReference type="ARBA" id="ARBA00022777"/>
    </source>
</evidence>
<dbReference type="RefSeq" id="WP_310247197.1">
    <property type="nucleotide sequence ID" value="NZ_JAVDXX010000001.1"/>
</dbReference>
<dbReference type="InterPro" id="IPR050482">
    <property type="entry name" value="Sensor_HK_TwoCompSys"/>
</dbReference>
<feature type="transmembrane region" description="Helical" evidence="5">
    <location>
        <begin position="53"/>
        <end position="75"/>
    </location>
</feature>
<feature type="transmembrane region" description="Helical" evidence="5">
    <location>
        <begin position="21"/>
        <end position="41"/>
    </location>
</feature>
<feature type="domain" description="Signal transduction histidine kinase subgroup 3 dimerisation and phosphoacceptor" evidence="6">
    <location>
        <begin position="197"/>
        <end position="260"/>
    </location>
</feature>
<accession>A0ABU1Z1L9</accession>
<reference evidence="7" key="1">
    <citation type="submission" date="2023-07" db="EMBL/GenBank/DDBJ databases">
        <title>Sequencing the genomes of 1000 actinobacteria strains.</title>
        <authorList>
            <person name="Klenk H.-P."/>
        </authorList>
    </citation>
    <scope>NUCLEOTIDE SEQUENCE</scope>
    <source>
        <strain evidence="7">DSM 13068</strain>
    </source>
</reference>
<dbReference type="EC" id="2.7.13.3" evidence="7"/>
<keyword evidence="5" id="KW-1133">Transmembrane helix</keyword>
<gene>
    <name evidence="7" type="ORF">J2S67_001178</name>
</gene>
<proteinExistence type="predicted"/>
<evidence type="ECO:0000256" key="4">
    <source>
        <dbReference type="SAM" id="MobiDB-lite"/>
    </source>
</evidence>
<sequence>MWRFRPVESFEVSRSRRAYRSFQWTLVISAPILTVLSWWVFVYPQHPEAVTKAPAYAAIGIQTTITGIIYCAWIMKGIDLRSSWSQAVALLAPIALAPIAFTWTNTPEAIPAGLLASFLTAASLITSIGPLWAGIVPVGTAIAYTVITDVPNPLYFSYIIYALALWVTFKSSVWYLDILRTMEESARAQTTMRLAEERLRFAADLHDVMGQRLAAISLQAQTAKQLVQRGSDPSAPLDAIVDLTNRSTTDMRAMVSTYQKPEWRSELPGAVSLLKASGARVTVNGKPPASKETEAAYIIREATTNILKHSNATKVTVEVDGAGMRITNNGMPHNKSRRGRPGQSRPGQAWTGQGWTGLAALQRRLSPTTLSAKTVDDTFILSAQWK</sequence>
<dbReference type="EMBL" id="JAVDXX010000001">
    <property type="protein sequence ID" value="MDR7293910.1"/>
    <property type="molecule type" value="Genomic_DNA"/>
</dbReference>
<evidence type="ECO:0000259" key="6">
    <source>
        <dbReference type="Pfam" id="PF07730"/>
    </source>
</evidence>
<keyword evidence="5" id="KW-0472">Membrane</keyword>
<keyword evidence="2 7" id="KW-0418">Kinase</keyword>
<dbReference type="Proteomes" id="UP001180715">
    <property type="component" value="Unassembled WGS sequence"/>
</dbReference>
<name>A0ABU1Z1L9_9MICC</name>
<protein>
    <submittedName>
        <fullName evidence="7">Two-component system sensor histidine kinase DesK</fullName>
        <ecNumber evidence="7">2.7.13.3</ecNumber>
    </submittedName>
</protein>
<dbReference type="Gene3D" id="6.10.250.2870">
    <property type="match status" value="1"/>
</dbReference>
<evidence type="ECO:0000313" key="8">
    <source>
        <dbReference type="Proteomes" id="UP001180715"/>
    </source>
</evidence>
<feature type="region of interest" description="Disordered" evidence="4">
    <location>
        <begin position="324"/>
        <end position="352"/>
    </location>
</feature>
<feature type="transmembrane region" description="Helical" evidence="5">
    <location>
        <begin position="87"/>
        <end position="104"/>
    </location>
</feature>
<dbReference type="Pfam" id="PF07730">
    <property type="entry name" value="HisKA_3"/>
    <property type="match status" value="1"/>
</dbReference>
<organism evidence="7 8">
    <name type="scientific">Pseudoglutamicibacter albus</name>
    <dbReference type="NCBI Taxonomy" id="98671"/>
    <lineage>
        <taxon>Bacteria</taxon>
        <taxon>Bacillati</taxon>
        <taxon>Actinomycetota</taxon>
        <taxon>Actinomycetes</taxon>
        <taxon>Micrococcales</taxon>
        <taxon>Micrococcaceae</taxon>
        <taxon>Pseudoglutamicibacter</taxon>
    </lineage>
</organism>
<feature type="transmembrane region" description="Helical" evidence="5">
    <location>
        <begin position="154"/>
        <end position="176"/>
    </location>
</feature>
<feature type="transmembrane region" description="Helical" evidence="5">
    <location>
        <begin position="124"/>
        <end position="147"/>
    </location>
</feature>
<dbReference type="PANTHER" id="PTHR24421">
    <property type="entry name" value="NITRATE/NITRITE SENSOR PROTEIN NARX-RELATED"/>
    <property type="match status" value="1"/>
</dbReference>
<evidence type="ECO:0000256" key="5">
    <source>
        <dbReference type="SAM" id="Phobius"/>
    </source>
</evidence>
<evidence type="ECO:0000256" key="3">
    <source>
        <dbReference type="ARBA" id="ARBA00023012"/>
    </source>
</evidence>
<comment type="caution">
    <text evidence="7">The sequence shown here is derived from an EMBL/GenBank/DDBJ whole genome shotgun (WGS) entry which is preliminary data.</text>
</comment>
<keyword evidence="1 7" id="KW-0808">Transferase</keyword>
<evidence type="ECO:0000256" key="1">
    <source>
        <dbReference type="ARBA" id="ARBA00022679"/>
    </source>
</evidence>